<evidence type="ECO:0000256" key="2">
    <source>
        <dbReference type="ARBA" id="ARBA00023186"/>
    </source>
</evidence>
<accession>A0A7S4JMR9</accession>
<dbReference type="GO" id="GO:0051087">
    <property type="term" value="F:protein-folding chaperone binding"/>
    <property type="evidence" value="ECO:0007669"/>
    <property type="project" value="TreeGrafter"/>
</dbReference>
<dbReference type="CDD" id="cd00320">
    <property type="entry name" value="cpn10"/>
    <property type="match status" value="2"/>
</dbReference>
<evidence type="ECO:0000256" key="7">
    <source>
        <dbReference type="SAM" id="SignalP"/>
    </source>
</evidence>
<dbReference type="PRINTS" id="PR00297">
    <property type="entry name" value="CHAPERONIN10"/>
</dbReference>
<dbReference type="FunFam" id="2.30.33.40:FF:000001">
    <property type="entry name" value="10 kDa chaperonin"/>
    <property type="match status" value="2"/>
</dbReference>
<dbReference type="AlphaFoldDB" id="A0A7S4JMR9"/>
<comment type="similarity">
    <text evidence="1 6">Belongs to the GroES chaperonin family.</text>
</comment>
<dbReference type="SUPFAM" id="SSF50129">
    <property type="entry name" value="GroES-like"/>
    <property type="match status" value="2"/>
</dbReference>
<dbReference type="GO" id="GO:0044183">
    <property type="term" value="F:protein folding chaperone"/>
    <property type="evidence" value="ECO:0007669"/>
    <property type="project" value="InterPro"/>
</dbReference>
<dbReference type="GO" id="GO:0005739">
    <property type="term" value="C:mitochondrion"/>
    <property type="evidence" value="ECO:0007669"/>
    <property type="project" value="TreeGrafter"/>
</dbReference>
<evidence type="ECO:0000256" key="6">
    <source>
        <dbReference type="RuleBase" id="RU003479"/>
    </source>
</evidence>
<evidence type="ECO:0000313" key="8">
    <source>
        <dbReference type="EMBL" id="CAE2268625.1"/>
    </source>
</evidence>
<reference evidence="8" key="1">
    <citation type="submission" date="2021-01" db="EMBL/GenBank/DDBJ databases">
        <authorList>
            <person name="Corre E."/>
            <person name="Pelletier E."/>
            <person name="Niang G."/>
            <person name="Scheremetjew M."/>
            <person name="Finn R."/>
            <person name="Kale V."/>
            <person name="Holt S."/>
            <person name="Cochrane G."/>
            <person name="Meng A."/>
            <person name="Brown T."/>
            <person name="Cohen L."/>
        </authorList>
    </citation>
    <scope>NUCLEOTIDE SEQUENCE</scope>
    <source>
        <strain evidence="8">Isolate 1302-5</strain>
    </source>
</reference>
<dbReference type="Pfam" id="PF00166">
    <property type="entry name" value="Cpn10"/>
    <property type="match status" value="2"/>
</dbReference>
<evidence type="ECO:0000256" key="3">
    <source>
        <dbReference type="ARBA" id="ARBA00031971"/>
    </source>
</evidence>
<dbReference type="PANTHER" id="PTHR10772">
    <property type="entry name" value="10 KDA HEAT SHOCK PROTEIN"/>
    <property type="match status" value="1"/>
</dbReference>
<sequence length="252" mass="27046">MMFPTLLGIALSAGVATGFIPATPSNAFGRLAALRAEYILDGETIRGPITPLGNFVLVREKDALTATEGGILLPDQSKERTCEGEVLAAGPGKLHPHTGVRIHNPVKAGMSVLYGEFAGTSMVYNEEQTQMIRDDDVILFYEGVQANKANVAPCRDYVLVKLEEEKLETASGIVVAASVTKDQARCEGIVFKVGEGRMCATGEFTPSPVEVGDRVKFKDYAGNDITIEGEPYSAVRMVDLLCSIPESEEDSD</sequence>
<evidence type="ECO:0000256" key="5">
    <source>
        <dbReference type="ARBA" id="ARBA00079398"/>
    </source>
</evidence>
<protein>
    <recommendedName>
        <fullName evidence="4">20 kDa chaperonin, chloroplastic</fullName>
    </recommendedName>
    <alternativeName>
        <fullName evidence="3">Chaperonin 10</fullName>
    </alternativeName>
    <alternativeName>
        <fullName evidence="5">Protein Cpn21</fullName>
    </alternativeName>
</protein>
<proteinExistence type="inferred from homology"/>
<evidence type="ECO:0000256" key="4">
    <source>
        <dbReference type="ARBA" id="ARBA00073031"/>
    </source>
</evidence>
<dbReference type="InterPro" id="IPR020818">
    <property type="entry name" value="Chaperonin_GroES"/>
</dbReference>
<dbReference type="InterPro" id="IPR037124">
    <property type="entry name" value="Chaperonin_GroES_sf"/>
</dbReference>
<dbReference type="InterPro" id="IPR011032">
    <property type="entry name" value="GroES-like_sf"/>
</dbReference>
<feature type="chain" id="PRO_5031392977" description="20 kDa chaperonin, chloroplastic" evidence="7">
    <location>
        <begin position="19"/>
        <end position="252"/>
    </location>
</feature>
<dbReference type="GO" id="GO:0051082">
    <property type="term" value="F:unfolded protein binding"/>
    <property type="evidence" value="ECO:0007669"/>
    <property type="project" value="TreeGrafter"/>
</dbReference>
<evidence type="ECO:0000256" key="1">
    <source>
        <dbReference type="ARBA" id="ARBA00006975"/>
    </source>
</evidence>
<dbReference type="GO" id="GO:0005524">
    <property type="term" value="F:ATP binding"/>
    <property type="evidence" value="ECO:0007669"/>
    <property type="project" value="InterPro"/>
</dbReference>
<dbReference type="Gene3D" id="2.30.33.40">
    <property type="entry name" value="GroES chaperonin"/>
    <property type="match status" value="2"/>
</dbReference>
<dbReference type="SMART" id="SM00883">
    <property type="entry name" value="Cpn10"/>
    <property type="match status" value="2"/>
</dbReference>
<gene>
    <name evidence="8" type="ORF">OAUR00152_LOCUS30553</name>
</gene>
<dbReference type="PANTHER" id="PTHR10772:SF63">
    <property type="entry name" value="20 KDA CHAPERONIN, CHLOROPLASTIC"/>
    <property type="match status" value="1"/>
</dbReference>
<dbReference type="GO" id="GO:0046872">
    <property type="term" value="F:metal ion binding"/>
    <property type="evidence" value="ECO:0007669"/>
    <property type="project" value="TreeGrafter"/>
</dbReference>
<dbReference type="EMBL" id="HBKQ01044360">
    <property type="protein sequence ID" value="CAE2268625.1"/>
    <property type="molecule type" value="Transcribed_RNA"/>
</dbReference>
<keyword evidence="2 6" id="KW-0143">Chaperone</keyword>
<name>A0A7S4JMR9_9STRA</name>
<feature type="signal peptide" evidence="7">
    <location>
        <begin position="1"/>
        <end position="18"/>
    </location>
</feature>
<organism evidence="8">
    <name type="scientific">Odontella aurita</name>
    <dbReference type="NCBI Taxonomy" id="265563"/>
    <lineage>
        <taxon>Eukaryota</taxon>
        <taxon>Sar</taxon>
        <taxon>Stramenopiles</taxon>
        <taxon>Ochrophyta</taxon>
        <taxon>Bacillariophyta</taxon>
        <taxon>Mediophyceae</taxon>
        <taxon>Biddulphiophycidae</taxon>
        <taxon>Eupodiscales</taxon>
        <taxon>Odontellaceae</taxon>
        <taxon>Odontella</taxon>
    </lineage>
</organism>
<keyword evidence="7" id="KW-0732">Signal</keyword>